<dbReference type="Proteomes" id="UP000000763">
    <property type="component" value="Chromosome 6"/>
</dbReference>
<dbReference type="EMBL" id="AP003523">
    <property type="protein sequence ID" value="BAD37368.1"/>
    <property type="molecule type" value="Genomic_DNA"/>
</dbReference>
<evidence type="ECO:0000256" key="1">
    <source>
        <dbReference type="SAM" id="MobiDB-lite"/>
    </source>
</evidence>
<sequence>MPPHAITDACADVRPMRCERGGSAHVEAGSRACRRIRAGESCRWPSARARHQMSAWDGRGEPPLASHSSPPPDPRGRAKGAAAFAVDRATCRPSHGRQRRI</sequence>
<feature type="region of interest" description="Disordered" evidence="1">
    <location>
        <begin position="43"/>
        <end position="101"/>
    </location>
</feature>
<accession>Q67WV1</accession>
<organism evidence="2 3">
    <name type="scientific">Oryza sativa subsp. japonica</name>
    <name type="common">Rice</name>
    <dbReference type="NCBI Taxonomy" id="39947"/>
    <lineage>
        <taxon>Eukaryota</taxon>
        <taxon>Viridiplantae</taxon>
        <taxon>Streptophyta</taxon>
        <taxon>Embryophyta</taxon>
        <taxon>Tracheophyta</taxon>
        <taxon>Spermatophyta</taxon>
        <taxon>Magnoliopsida</taxon>
        <taxon>Liliopsida</taxon>
        <taxon>Poales</taxon>
        <taxon>Poaceae</taxon>
        <taxon>BOP clade</taxon>
        <taxon>Oryzoideae</taxon>
        <taxon>Oryzeae</taxon>
        <taxon>Oryzinae</taxon>
        <taxon>Oryza</taxon>
        <taxon>Oryza sativa</taxon>
    </lineage>
</organism>
<evidence type="ECO:0000313" key="2">
    <source>
        <dbReference type="EMBL" id="BAD37368.1"/>
    </source>
</evidence>
<dbReference type="AlphaFoldDB" id="Q67WV1"/>
<name>Q67WV1_ORYSJ</name>
<evidence type="ECO:0000313" key="3">
    <source>
        <dbReference type="Proteomes" id="UP000000763"/>
    </source>
</evidence>
<protein>
    <submittedName>
        <fullName evidence="2">Uncharacterized protein</fullName>
    </submittedName>
</protein>
<proteinExistence type="predicted"/>
<gene>
    <name evidence="2" type="primary">P0416A11.31</name>
</gene>
<reference evidence="3" key="2">
    <citation type="journal article" date="2008" name="Nucleic Acids Res.">
        <title>The rice annotation project database (RAP-DB): 2008 update.</title>
        <authorList>
            <consortium name="The rice annotation project (RAP)"/>
        </authorList>
    </citation>
    <scope>GENOME REANNOTATION</scope>
    <source>
        <strain evidence="3">cv. Nipponbare</strain>
    </source>
</reference>
<reference evidence="3" key="1">
    <citation type="journal article" date="2005" name="Nature">
        <title>The map-based sequence of the rice genome.</title>
        <authorList>
            <consortium name="International rice genome sequencing project (IRGSP)"/>
            <person name="Matsumoto T."/>
            <person name="Wu J."/>
            <person name="Kanamori H."/>
            <person name="Katayose Y."/>
            <person name="Fujisawa M."/>
            <person name="Namiki N."/>
            <person name="Mizuno H."/>
            <person name="Yamamoto K."/>
            <person name="Antonio B.A."/>
            <person name="Baba T."/>
            <person name="Sakata K."/>
            <person name="Nagamura Y."/>
            <person name="Aoki H."/>
            <person name="Arikawa K."/>
            <person name="Arita K."/>
            <person name="Bito T."/>
            <person name="Chiden Y."/>
            <person name="Fujitsuka N."/>
            <person name="Fukunaka R."/>
            <person name="Hamada M."/>
            <person name="Harada C."/>
            <person name="Hayashi A."/>
            <person name="Hijishita S."/>
            <person name="Honda M."/>
            <person name="Hosokawa S."/>
            <person name="Ichikawa Y."/>
            <person name="Idonuma A."/>
            <person name="Iijima M."/>
            <person name="Ikeda M."/>
            <person name="Ikeno M."/>
            <person name="Ito K."/>
            <person name="Ito S."/>
            <person name="Ito T."/>
            <person name="Ito Y."/>
            <person name="Ito Y."/>
            <person name="Iwabuchi A."/>
            <person name="Kamiya K."/>
            <person name="Karasawa W."/>
            <person name="Kurita K."/>
            <person name="Katagiri S."/>
            <person name="Kikuta A."/>
            <person name="Kobayashi H."/>
            <person name="Kobayashi N."/>
            <person name="Machita K."/>
            <person name="Maehara T."/>
            <person name="Masukawa M."/>
            <person name="Mizubayashi T."/>
            <person name="Mukai Y."/>
            <person name="Nagasaki H."/>
            <person name="Nagata Y."/>
            <person name="Naito S."/>
            <person name="Nakashima M."/>
            <person name="Nakama Y."/>
            <person name="Nakamichi Y."/>
            <person name="Nakamura M."/>
            <person name="Meguro A."/>
            <person name="Negishi M."/>
            <person name="Ohta I."/>
            <person name="Ohta T."/>
            <person name="Okamoto M."/>
            <person name="Ono N."/>
            <person name="Saji S."/>
            <person name="Sakaguchi M."/>
            <person name="Sakai K."/>
            <person name="Shibata M."/>
            <person name="Shimokawa T."/>
            <person name="Song J."/>
            <person name="Takazaki Y."/>
            <person name="Terasawa K."/>
            <person name="Tsugane M."/>
            <person name="Tsuji K."/>
            <person name="Ueda S."/>
            <person name="Waki K."/>
            <person name="Yamagata H."/>
            <person name="Yamamoto M."/>
            <person name="Yamamoto S."/>
            <person name="Yamane H."/>
            <person name="Yoshiki S."/>
            <person name="Yoshihara R."/>
            <person name="Yukawa K."/>
            <person name="Zhong H."/>
            <person name="Yano M."/>
            <person name="Yuan Q."/>
            <person name="Ouyang S."/>
            <person name="Liu J."/>
            <person name="Jones K.M."/>
            <person name="Gansberger K."/>
            <person name="Moffat K."/>
            <person name="Hill J."/>
            <person name="Bera J."/>
            <person name="Fadrosh D."/>
            <person name="Jin S."/>
            <person name="Johri S."/>
            <person name="Kim M."/>
            <person name="Overton L."/>
            <person name="Reardon M."/>
            <person name="Tsitrin T."/>
            <person name="Vuong H."/>
            <person name="Weaver B."/>
            <person name="Ciecko A."/>
            <person name="Tallon L."/>
            <person name="Jackson J."/>
            <person name="Pai G."/>
            <person name="Aken S.V."/>
            <person name="Utterback T."/>
            <person name="Reidmuller S."/>
            <person name="Feldblyum T."/>
            <person name="Hsiao J."/>
            <person name="Zismann V."/>
            <person name="Iobst S."/>
            <person name="de Vazeille A.R."/>
            <person name="Buell C.R."/>
            <person name="Ying K."/>
            <person name="Li Y."/>
            <person name="Lu T."/>
            <person name="Huang Y."/>
            <person name="Zhao Q."/>
            <person name="Feng Q."/>
            <person name="Zhang L."/>
            <person name="Zhu J."/>
            <person name="Weng Q."/>
            <person name="Mu J."/>
            <person name="Lu Y."/>
            <person name="Fan D."/>
            <person name="Liu Y."/>
            <person name="Guan J."/>
            <person name="Zhang Y."/>
            <person name="Yu S."/>
            <person name="Liu X."/>
            <person name="Zhang Y."/>
            <person name="Hong G."/>
            <person name="Han B."/>
            <person name="Choisne N."/>
            <person name="Demange N."/>
            <person name="Orjeda G."/>
            <person name="Samain S."/>
            <person name="Cattolico L."/>
            <person name="Pelletier E."/>
            <person name="Couloux A."/>
            <person name="Segurens B."/>
            <person name="Wincker P."/>
            <person name="D'Hont A."/>
            <person name="Scarpelli C."/>
            <person name="Weissenbach J."/>
            <person name="Salanoubat M."/>
            <person name="Quetier F."/>
            <person name="Yu Y."/>
            <person name="Kim H.R."/>
            <person name="Rambo T."/>
            <person name="Currie J."/>
            <person name="Collura K."/>
            <person name="Luo M."/>
            <person name="Yang T."/>
            <person name="Ammiraju J.S.S."/>
            <person name="Engler F."/>
            <person name="Soderlund C."/>
            <person name="Wing R.A."/>
            <person name="Palmer L.E."/>
            <person name="de la Bastide M."/>
            <person name="Spiegel L."/>
            <person name="Nascimento L."/>
            <person name="Zutavern T."/>
            <person name="O'Shaughnessy A."/>
            <person name="Dike S."/>
            <person name="Dedhia N."/>
            <person name="Preston R."/>
            <person name="Balija V."/>
            <person name="McCombie W.R."/>
            <person name="Chow T."/>
            <person name="Chen H."/>
            <person name="Chung M."/>
            <person name="Chen C."/>
            <person name="Shaw J."/>
            <person name="Wu H."/>
            <person name="Hsiao K."/>
            <person name="Chao Y."/>
            <person name="Chu M."/>
            <person name="Cheng C."/>
            <person name="Hour A."/>
            <person name="Lee P."/>
            <person name="Lin S."/>
            <person name="Lin Y."/>
            <person name="Liou J."/>
            <person name="Liu S."/>
            <person name="Hsing Y."/>
            <person name="Raghuvanshi S."/>
            <person name="Mohanty A."/>
            <person name="Bharti A.K."/>
            <person name="Gaur A."/>
            <person name="Gupta V."/>
            <person name="Kumar D."/>
            <person name="Ravi V."/>
            <person name="Vij S."/>
            <person name="Kapur A."/>
            <person name="Khurana P."/>
            <person name="Khurana P."/>
            <person name="Khurana J.P."/>
            <person name="Tyagi A.K."/>
            <person name="Gaikwad K."/>
            <person name="Singh A."/>
            <person name="Dalal V."/>
            <person name="Srivastava S."/>
            <person name="Dixit A."/>
            <person name="Pal A.K."/>
            <person name="Ghazi I.A."/>
            <person name="Yadav M."/>
            <person name="Pandit A."/>
            <person name="Bhargava A."/>
            <person name="Sureshbabu K."/>
            <person name="Batra K."/>
            <person name="Sharma T.R."/>
            <person name="Mohapatra T."/>
            <person name="Singh N.K."/>
            <person name="Messing J."/>
            <person name="Nelson A.B."/>
            <person name="Fuks G."/>
            <person name="Kavchok S."/>
            <person name="Keizer G."/>
            <person name="Linton E."/>
            <person name="Llaca V."/>
            <person name="Song R."/>
            <person name="Tanyolac B."/>
            <person name="Young S."/>
            <person name="Ho-Il K."/>
            <person name="Hahn J.H."/>
            <person name="Sangsakoo G."/>
            <person name="Vanavichit A."/>
            <person name="de Mattos Luiz.A.T."/>
            <person name="Zimmer P.D."/>
            <person name="Malone G."/>
            <person name="Dellagostin O."/>
            <person name="de Oliveira A.C."/>
            <person name="Bevan M."/>
            <person name="Bancroft I."/>
            <person name="Minx P."/>
            <person name="Cordum H."/>
            <person name="Wilson R."/>
            <person name="Cheng Z."/>
            <person name="Jin W."/>
            <person name="Jiang J."/>
            <person name="Leong S.A."/>
            <person name="Iwama H."/>
            <person name="Gojobori T."/>
            <person name="Itoh T."/>
            <person name="Niimura Y."/>
            <person name="Fujii Y."/>
            <person name="Habara T."/>
            <person name="Sakai H."/>
            <person name="Sato Y."/>
            <person name="Wilson G."/>
            <person name="Kumar K."/>
            <person name="McCouch S."/>
            <person name="Juretic N."/>
            <person name="Hoen D."/>
            <person name="Wright S."/>
            <person name="Bruskiewich R."/>
            <person name="Bureau T."/>
            <person name="Miyao A."/>
            <person name="Hirochika H."/>
            <person name="Nishikawa T."/>
            <person name="Kadowaki K."/>
            <person name="Sugiura M."/>
            <person name="Burr B."/>
            <person name="Sasaki T."/>
        </authorList>
    </citation>
    <scope>NUCLEOTIDE SEQUENCE [LARGE SCALE GENOMIC DNA]</scope>
    <source>
        <strain evidence="3">cv. Nipponbare</strain>
    </source>
</reference>